<accession>A0AA97PJZ0</accession>
<evidence type="ECO:0000313" key="1">
    <source>
        <dbReference type="EMBL" id="ELQ37442.1"/>
    </source>
</evidence>
<dbReference type="AlphaFoldDB" id="A0AA97PJZ0"/>
<organism evidence="1">
    <name type="scientific">Pyricularia oryzae (strain Y34)</name>
    <name type="common">Rice blast fungus</name>
    <name type="synonym">Magnaporthe oryzae</name>
    <dbReference type="NCBI Taxonomy" id="1143189"/>
    <lineage>
        <taxon>Eukaryota</taxon>
        <taxon>Fungi</taxon>
        <taxon>Dikarya</taxon>
        <taxon>Ascomycota</taxon>
        <taxon>Pezizomycotina</taxon>
        <taxon>Sordariomycetes</taxon>
        <taxon>Sordariomycetidae</taxon>
        <taxon>Magnaporthales</taxon>
        <taxon>Pyriculariaceae</taxon>
        <taxon>Pyricularia</taxon>
    </lineage>
</organism>
<protein>
    <submittedName>
        <fullName evidence="1">Uncharacterized protein</fullName>
    </submittedName>
</protein>
<sequence>MYEQMELSMVGNRSYNWTWKIPA</sequence>
<dbReference type="Proteomes" id="UP000011086">
    <property type="component" value="Unassembled WGS sequence"/>
</dbReference>
<dbReference type="EMBL" id="JH794032">
    <property type="protein sequence ID" value="ELQ37442.1"/>
    <property type="molecule type" value="Genomic_DNA"/>
</dbReference>
<name>A0AA97PJZ0_PYRO3</name>
<proteinExistence type="predicted"/>
<reference evidence="1" key="1">
    <citation type="journal article" date="2012" name="PLoS Genet.">
        <title>Comparative analysis of the genomes of two field isolates of the rice blast fungus Magnaporthe oryzae.</title>
        <authorList>
            <person name="Xue M."/>
            <person name="Yang J."/>
            <person name="Li Z."/>
            <person name="Hu S."/>
            <person name="Yao N."/>
            <person name="Dean R.A."/>
            <person name="Zhao W."/>
            <person name="Shen M."/>
            <person name="Zhang H."/>
            <person name="Li C."/>
            <person name="Liu L."/>
            <person name="Cao L."/>
            <person name="Xu X."/>
            <person name="Xing Y."/>
            <person name="Hsiang T."/>
            <person name="Zhang Z."/>
            <person name="Xu J.R."/>
            <person name="Peng Y.L."/>
        </authorList>
    </citation>
    <scope>NUCLEOTIDE SEQUENCE</scope>
    <source>
        <strain evidence="1">Y34</strain>
    </source>
</reference>
<gene>
    <name evidence="1" type="ORF">OOU_Y34scaffold00594g27</name>
</gene>